<evidence type="ECO:0000313" key="2">
    <source>
        <dbReference type="Proteomes" id="UP000186817"/>
    </source>
</evidence>
<comment type="caution">
    <text evidence="1">The sequence shown here is derived from an EMBL/GenBank/DDBJ whole genome shotgun (WGS) entry which is preliminary data.</text>
</comment>
<sequence>MAVVLLPGSVEEEEALTVINAARQDLLVGQHVGKQWDATKTSHAQGSTAQILRRAIWGDIPNYSDPFGDTDNIS</sequence>
<dbReference type="AlphaFoldDB" id="A0A1Q9C7J0"/>
<keyword evidence="2" id="KW-1185">Reference proteome</keyword>
<reference evidence="1 2" key="1">
    <citation type="submission" date="2016-02" db="EMBL/GenBank/DDBJ databases">
        <title>Genome analysis of coral dinoflagellate symbionts highlights evolutionary adaptations to a symbiotic lifestyle.</title>
        <authorList>
            <person name="Aranda M."/>
            <person name="Li Y."/>
            <person name="Liew Y.J."/>
            <person name="Baumgarten S."/>
            <person name="Simakov O."/>
            <person name="Wilson M."/>
            <person name="Piel J."/>
            <person name="Ashoor H."/>
            <person name="Bougouffa S."/>
            <person name="Bajic V.B."/>
            <person name="Ryu T."/>
            <person name="Ravasi T."/>
            <person name="Bayer T."/>
            <person name="Micklem G."/>
            <person name="Kim H."/>
            <person name="Bhak J."/>
            <person name="Lajeunesse T.C."/>
            <person name="Voolstra C.R."/>
        </authorList>
    </citation>
    <scope>NUCLEOTIDE SEQUENCE [LARGE SCALE GENOMIC DNA]</scope>
    <source>
        <strain evidence="1 2">CCMP2467</strain>
    </source>
</reference>
<dbReference type="OrthoDB" id="10321722at2759"/>
<gene>
    <name evidence="1" type="ORF">AK812_SmicGene40893</name>
</gene>
<accession>A0A1Q9C7J0</accession>
<organism evidence="1 2">
    <name type="scientific">Symbiodinium microadriaticum</name>
    <name type="common">Dinoflagellate</name>
    <name type="synonym">Zooxanthella microadriatica</name>
    <dbReference type="NCBI Taxonomy" id="2951"/>
    <lineage>
        <taxon>Eukaryota</taxon>
        <taxon>Sar</taxon>
        <taxon>Alveolata</taxon>
        <taxon>Dinophyceae</taxon>
        <taxon>Suessiales</taxon>
        <taxon>Symbiodiniaceae</taxon>
        <taxon>Symbiodinium</taxon>
    </lineage>
</organism>
<proteinExistence type="predicted"/>
<evidence type="ECO:0000313" key="1">
    <source>
        <dbReference type="EMBL" id="OLP78881.1"/>
    </source>
</evidence>
<dbReference type="EMBL" id="LSRX01001550">
    <property type="protein sequence ID" value="OLP78881.1"/>
    <property type="molecule type" value="Genomic_DNA"/>
</dbReference>
<protein>
    <submittedName>
        <fullName evidence="1">Uncharacterized protein</fullName>
    </submittedName>
</protein>
<name>A0A1Q9C7J0_SYMMI</name>
<dbReference type="Proteomes" id="UP000186817">
    <property type="component" value="Unassembled WGS sequence"/>
</dbReference>